<dbReference type="InterPro" id="IPR029063">
    <property type="entry name" value="SAM-dependent_MTases_sf"/>
</dbReference>
<dbReference type="EMBL" id="AYZB01000035">
    <property type="protein sequence ID" value="KRM22247.1"/>
    <property type="molecule type" value="Genomic_DNA"/>
</dbReference>
<reference evidence="1 2" key="1">
    <citation type="journal article" date="2015" name="Genome Announc.">
        <title>Expanding the biotechnology potential of lactobacilli through comparative genomics of 213 strains and associated genera.</title>
        <authorList>
            <person name="Sun Z."/>
            <person name="Harris H.M."/>
            <person name="McCann A."/>
            <person name="Guo C."/>
            <person name="Argimon S."/>
            <person name="Zhang W."/>
            <person name="Yang X."/>
            <person name="Jeffery I.B."/>
            <person name="Cooney J.C."/>
            <person name="Kagawa T.F."/>
            <person name="Liu W."/>
            <person name="Song Y."/>
            <person name="Salvetti E."/>
            <person name="Wrobel A."/>
            <person name="Rasinkangas P."/>
            <person name="Parkhill J."/>
            <person name="Rea M.C."/>
            <person name="O'Sullivan O."/>
            <person name="Ritari J."/>
            <person name="Douillard F.P."/>
            <person name="Paul Ross R."/>
            <person name="Yang R."/>
            <person name="Briner A.E."/>
            <person name="Felis G.E."/>
            <person name="de Vos W.M."/>
            <person name="Barrangou R."/>
            <person name="Klaenhammer T.R."/>
            <person name="Caufield P.W."/>
            <person name="Cui Y."/>
            <person name="Zhang H."/>
            <person name="O'Toole P.W."/>
        </authorList>
    </citation>
    <scope>NUCLEOTIDE SEQUENCE [LARGE SCALE GENOMIC DNA]</scope>
    <source>
        <strain evidence="1 2">DSM 20719</strain>
    </source>
</reference>
<accession>A0AA89I6Y1</accession>
<evidence type="ECO:0000313" key="1">
    <source>
        <dbReference type="EMBL" id="KRM22247.1"/>
    </source>
</evidence>
<dbReference type="GO" id="GO:0008168">
    <property type="term" value="F:methyltransferase activity"/>
    <property type="evidence" value="ECO:0007669"/>
    <property type="project" value="UniProtKB-KW"/>
</dbReference>
<comment type="caution">
    <text evidence="1">The sequence shown here is derived from an EMBL/GenBank/DDBJ whole genome shotgun (WGS) entry which is preliminary data.</text>
</comment>
<sequence>MKLNLETETIMIQLSYPEKLRESYLFFASVPAIQVQIQAVLTSLAQLEQGRLPIHNLPILGIDTALYLETLLQAEQGAFSTVHPAQMQHQLQLIDHLLRNYREYLENHFGMWAYITTDLTAAFVREFPKWRFLEVMAGNGYLSAGLRQAGASVICTDNLAWTAENETGRQLVTPIITLDAKQAVQQYATQVDAILMSWSPNGIPIDYVLLQQLREMEHAPALFCLGERFGATNSHAFWRAARYHNDARLSRINRHLRPFDLMRDRFYWIQ</sequence>
<name>A0AA89I6Y1_9LACO</name>
<evidence type="ECO:0000313" key="2">
    <source>
        <dbReference type="Proteomes" id="UP000050823"/>
    </source>
</evidence>
<keyword evidence="1" id="KW-0808">Transferase</keyword>
<dbReference type="AlphaFoldDB" id="A0AA89I6Y1"/>
<dbReference type="Proteomes" id="UP000050823">
    <property type="component" value="Unassembled WGS sequence"/>
</dbReference>
<protein>
    <submittedName>
        <fullName evidence="1">SAM-dependent methyltransferase</fullName>
    </submittedName>
</protein>
<gene>
    <name evidence="1" type="ORF">FC90_GL000846</name>
</gene>
<proteinExistence type="predicted"/>
<keyword evidence="1" id="KW-0489">Methyltransferase</keyword>
<organism evidence="1 2">
    <name type="scientific">Latilactobacillus graminis DSM 20719</name>
    <dbReference type="NCBI Taxonomy" id="1423752"/>
    <lineage>
        <taxon>Bacteria</taxon>
        <taxon>Bacillati</taxon>
        <taxon>Bacillota</taxon>
        <taxon>Bacilli</taxon>
        <taxon>Lactobacillales</taxon>
        <taxon>Lactobacillaceae</taxon>
        <taxon>Latilactobacillus</taxon>
    </lineage>
</organism>
<dbReference type="GO" id="GO:0032259">
    <property type="term" value="P:methylation"/>
    <property type="evidence" value="ECO:0007669"/>
    <property type="project" value="UniProtKB-KW"/>
</dbReference>
<dbReference type="SUPFAM" id="SSF53335">
    <property type="entry name" value="S-adenosyl-L-methionine-dependent methyltransferases"/>
    <property type="match status" value="1"/>
</dbReference>